<feature type="domain" description="Bacterial Ig-like" evidence="2">
    <location>
        <begin position="294"/>
        <end position="369"/>
    </location>
</feature>
<accession>A0A837IJ85</accession>
<feature type="transmembrane region" description="Helical" evidence="1">
    <location>
        <begin position="409"/>
        <end position="428"/>
    </location>
</feature>
<dbReference type="EMBL" id="LCKO01000002">
    <property type="protein sequence ID" value="KKU01139.1"/>
    <property type="molecule type" value="Genomic_DNA"/>
</dbReference>
<evidence type="ECO:0000259" key="2">
    <source>
        <dbReference type="Pfam" id="PF19077"/>
    </source>
</evidence>
<proteinExistence type="predicted"/>
<dbReference type="Gene3D" id="2.60.40.380">
    <property type="entry name" value="Purple acid phosphatase-like, N-terminal"/>
    <property type="match status" value="1"/>
</dbReference>
<sequence length="441" mass="45821">MNKRIPTLLGILILIGGLVAGVILVNMRQGLGTKAGPTESPKNVKVSNLGSTTFSASWTTDVPLTGLIKYSEDPAKINTPAGDVRDQISGTSQGYTNHLVNVTGLGANKTYYFLIVSGSASYNDNSKPFQVRTPAQVISPPEEVIFGKVVGASGEAVNGAIVFVEAEGGESLATMTKTDGTWRLNLANARDKSGKVLTYDPQTTLLSIFVQAGSAGTATAITDTSKRSPVPDIILGKNQSFIEAGSLVSGLVVSDSGSVTGAGFQLVEAQLSLSEQLEATSAVKILNPAVNGEIIATDLPEFRGKAPTGSTVKLTVDTPNQLTQVVTANIDGNWTWTPPQKLGQGGHVLTAEFTDGANKLQTITRTFTVLAGSGLPAFTATPSATISLTPTPTSATTMPPTTSEELEDAGGLMTSLILAMLGIGLLVFGKVTKKRLGENRD</sequence>
<gene>
    <name evidence="3" type="ORF">UX01_C0002G0105</name>
</gene>
<reference evidence="3 4" key="1">
    <citation type="journal article" date="2015" name="Nature">
        <title>rRNA introns, odd ribosomes, and small enigmatic genomes across a large radiation of phyla.</title>
        <authorList>
            <person name="Brown C.T."/>
            <person name="Hug L.A."/>
            <person name="Thomas B.C."/>
            <person name="Sharon I."/>
            <person name="Castelle C.J."/>
            <person name="Singh A."/>
            <person name="Wilkins M.J."/>
            <person name="Williams K.H."/>
            <person name="Banfield J.F."/>
        </authorList>
    </citation>
    <scope>NUCLEOTIDE SEQUENCE [LARGE SCALE GENOMIC DNA]</scope>
</reference>
<dbReference type="InterPro" id="IPR044016">
    <property type="entry name" value="Big_13"/>
</dbReference>
<name>A0A837IJ85_9BACT</name>
<dbReference type="Pfam" id="PF19077">
    <property type="entry name" value="Big_13"/>
    <property type="match status" value="1"/>
</dbReference>
<dbReference type="AlphaFoldDB" id="A0A837IJ85"/>
<protein>
    <recommendedName>
        <fullName evidence="2">Bacterial Ig-like domain-containing protein</fullName>
    </recommendedName>
</protein>
<keyword evidence="1" id="KW-0472">Membrane</keyword>
<dbReference type="Gene3D" id="2.60.40.10">
    <property type="entry name" value="Immunoglobulins"/>
    <property type="match status" value="1"/>
</dbReference>
<evidence type="ECO:0000256" key="1">
    <source>
        <dbReference type="SAM" id="Phobius"/>
    </source>
</evidence>
<organism evidence="3 4">
    <name type="scientific">Candidatus Collierbacteria bacterium GW2011_GWB2_45_17</name>
    <dbReference type="NCBI Taxonomy" id="1618388"/>
    <lineage>
        <taxon>Bacteria</taxon>
        <taxon>Candidatus Collieribacteriota</taxon>
    </lineage>
</organism>
<evidence type="ECO:0000313" key="3">
    <source>
        <dbReference type="EMBL" id="KKU01139.1"/>
    </source>
</evidence>
<keyword evidence="1" id="KW-1133">Transmembrane helix</keyword>
<comment type="caution">
    <text evidence="3">The sequence shown here is derived from an EMBL/GenBank/DDBJ whole genome shotgun (WGS) entry which is preliminary data.</text>
</comment>
<keyword evidence="1" id="KW-0812">Transmembrane</keyword>
<dbReference type="InterPro" id="IPR013783">
    <property type="entry name" value="Ig-like_fold"/>
</dbReference>
<evidence type="ECO:0000313" key="4">
    <source>
        <dbReference type="Proteomes" id="UP000034078"/>
    </source>
</evidence>
<dbReference type="Proteomes" id="UP000034078">
    <property type="component" value="Unassembled WGS sequence"/>
</dbReference>